<evidence type="ECO:0000256" key="6">
    <source>
        <dbReference type="ARBA" id="ARBA00023136"/>
    </source>
</evidence>
<comment type="similarity">
    <text evidence="7">Belongs to the binding-protein-dependent transport system permease family.</text>
</comment>
<gene>
    <name evidence="10" type="ORF">CA984_25765</name>
</gene>
<dbReference type="EMBL" id="NGFP01000131">
    <property type="protein sequence ID" value="OUC93582.1"/>
    <property type="molecule type" value="Genomic_DNA"/>
</dbReference>
<comment type="subcellular location">
    <subcellularLocation>
        <location evidence="1 7">Cell membrane</location>
        <topology evidence="1 7">Multi-pass membrane protein</topology>
    </subcellularLocation>
</comment>
<dbReference type="PROSITE" id="PS50928">
    <property type="entry name" value="ABC_TM1"/>
    <property type="match status" value="1"/>
</dbReference>
<evidence type="ECO:0000256" key="5">
    <source>
        <dbReference type="ARBA" id="ARBA00022989"/>
    </source>
</evidence>
<evidence type="ECO:0000313" key="11">
    <source>
        <dbReference type="Proteomes" id="UP000194761"/>
    </source>
</evidence>
<comment type="caution">
    <text evidence="10">The sequence shown here is derived from an EMBL/GenBank/DDBJ whole genome shotgun (WGS) entry which is preliminary data.</text>
</comment>
<keyword evidence="5 7" id="KW-1133">Transmembrane helix</keyword>
<accession>A0A243RFT1</accession>
<feature type="transmembrane region" description="Helical" evidence="7">
    <location>
        <begin position="187"/>
        <end position="211"/>
    </location>
</feature>
<dbReference type="InterPro" id="IPR035906">
    <property type="entry name" value="MetI-like_sf"/>
</dbReference>
<feature type="transmembrane region" description="Helical" evidence="7">
    <location>
        <begin position="152"/>
        <end position="175"/>
    </location>
</feature>
<protein>
    <submittedName>
        <fullName evidence="10">ABC transporter permease</fullName>
    </submittedName>
</protein>
<evidence type="ECO:0000256" key="1">
    <source>
        <dbReference type="ARBA" id="ARBA00004651"/>
    </source>
</evidence>
<feature type="region of interest" description="Disordered" evidence="8">
    <location>
        <begin position="1"/>
        <end position="43"/>
    </location>
</feature>
<feature type="compositionally biased region" description="Low complexity" evidence="8">
    <location>
        <begin position="22"/>
        <end position="43"/>
    </location>
</feature>
<reference evidence="10 11" key="1">
    <citation type="submission" date="2017-05" db="EMBL/GenBank/DDBJ databases">
        <title>Biotechnological potential of actinobacteria isolated from South African environments.</title>
        <authorList>
            <person name="Le Roes-Hill M."/>
            <person name="Prins A."/>
            <person name="Durrell K.A."/>
        </authorList>
    </citation>
    <scope>NUCLEOTIDE SEQUENCE [LARGE SCALE GENOMIC DNA]</scope>
    <source>
        <strain evidence="10">M26</strain>
    </source>
</reference>
<evidence type="ECO:0000256" key="4">
    <source>
        <dbReference type="ARBA" id="ARBA00022692"/>
    </source>
</evidence>
<evidence type="ECO:0000313" key="10">
    <source>
        <dbReference type="EMBL" id="OUC93582.1"/>
    </source>
</evidence>
<dbReference type="PANTHER" id="PTHR43163:SF3">
    <property type="entry name" value="PEPTIDE ABC TRANSPORTER PERMEASE PROTEIN"/>
    <property type="match status" value="1"/>
</dbReference>
<keyword evidence="3" id="KW-1003">Cell membrane</keyword>
<feature type="domain" description="ABC transmembrane type-1" evidence="9">
    <location>
        <begin position="148"/>
        <end position="356"/>
    </location>
</feature>
<organism evidence="10 11">
    <name type="scientific">Streptosporangium minutum</name>
    <dbReference type="NCBI Taxonomy" id="569862"/>
    <lineage>
        <taxon>Bacteria</taxon>
        <taxon>Bacillati</taxon>
        <taxon>Actinomycetota</taxon>
        <taxon>Actinomycetes</taxon>
        <taxon>Streptosporangiales</taxon>
        <taxon>Streptosporangiaceae</taxon>
        <taxon>Streptosporangium</taxon>
    </lineage>
</organism>
<feature type="transmembrane region" description="Helical" evidence="7">
    <location>
        <begin position="217"/>
        <end position="242"/>
    </location>
</feature>
<evidence type="ECO:0000259" key="9">
    <source>
        <dbReference type="PROSITE" id="PS50928"/>
    </source>
</evidence>
<keyword evidence="2 7" id="KW-0813">Transport</keyword>
<keyword evidence="4 7" id="KW-0812">Transmembrane</keyword>
<evidence type="ECO:0000256" key="3">
    <source>
        <dbReference type="ARBA" id="ARBA00022475"/>
    </source>
</evidence>
<sequence length="364" mass="36360">MAERLTAARGPAAPSAWRPGQSSASGSSASGSPASGPSASGSPASGLSTFRPVSLLLRGAAALAQRAVLLAVLLVAVFAAMEFLPGDAARSSLDRGASAAAVAARRVELGLDQPLWNRLLRWMAGLPTGDLGVTSRGEQVAEVIGRHFPGTLLLGGLAFAVTMVAALALAGVAALRPSSALDRAISGTSTVVAALPEFVVASVLVLIFALWADLLPAVTVTAAGGGPASAAMLVLPVLSLAVPQIGWNARVARAALADECTAPHVEAALLDGLPPRRVLLRHVLPGSLPTIAAGAATSVGMLLGGAVVVETIFNYPGVGSVLAGAVRDRDTPLVAGVVAVTSVAILAVLLAADLVRGWASVRRP</sequence>
<keyword evidence="6 7" id="KW-0472">Membrane</keyword>
<dbReference type="Pfam" id="PF00528">
    <property type="entry name" value="BPD_transp_1"/>
    <property type="match status" value="1"/>
</dbReference>
<dbReference type="Gene3D" id="1.10.3720.10">
    <property type="entry name" value="MetI-like"/>
    <property type="match status" value="1"/>
</dbReference>
<proteinExistence type="inferred from homology"/>
<feature type="transmembrane region" description="Helical" evidence="7">
    <location>
        <begin position="333"/>
        <end position="355"/>
    </location>
</feature>
<dbReference type="SUPFAM" id="SSF161098">
    <property type="entry name" value="MetI-like"/>
    <property type="match status" value="1"/>
</dbReference>
<evidence type="ECO:0000256" key="2">
    <source>
        <dbReference type="ARBA" id="ARBA00022448"/>
    </source>
</evidence>
<feature type="transmembrane region" description="Helical" evidence="7">
    <location>
        <begin position="291"/>
        <end position="313"/>
    </location>
</feature>
<dbReference type="InterPro" id="IPR000515">
    <property type="entry name" value="MetI-like"/>
</dbReference>
<name>A0A243RFT1_9ACTN</name>
<dbReference type="Proteomes" id="UP000194761">
    <property type="component" value="Unassembled WGS sequence"/>
</dbReference>
<evidence type="ECO:0000256" key="7">
    <source>
        <dbReference type="RuleBase" id="RU363032"/>
    </source>
</evidence>
<keyword evidence="11" id="KW-1185">Reference proteome</keyword>
<feature type="transmembrane region" description="Helical" evidence="7">
    <location>
        <begin position="67"/>
        <end position="84"/>
    </location>
</feature>
<dbReference type="PANTHER" id="PTHR43163">
    <property type="entry name" value="DIPEPTIDE TRANSPORT SYSTEM PERMEASE PROTEIN DPPB-RELATED"/>
    <property type="match status" value="1"/>
</dbReference>
<dbReference type="AlphaFoldDB" id="A0A243RFT1"/>
<dbReference type="GO" id="GO:0005886">
    <property type="term" value="C:plasma membrane"/>
    <property type="evidence" value="ECO:0007669"/>
    <property type="project" value="UniProtKB-SubCell"/>
</dbReference>
<evidence type="ECO:0000256" key="8">
    <source>
        <dbReference type="SAM" id="MobiDB-lite"/>
    </source>
</evidence>
<dbReference type="GO" id="GO:0055085">
    <property type="term" value="P:transmembrane transport"/>
    <property type="evidence" value="ECO:0007669"/>
    <property type="project" value="InterPro"/>
</dbReference>
<dbReference type="CDD" id="cd06261">
    <property type="entry name" value="TM_PBP2"/>
    <property type="match status" value="1"/>
</dbReference>